<keyword evidence="3" id="KW-0597">Phosphoprotein</keyword>
<gene>
    <name evidence="6" type="ORF">AB6A40_010976</name>
</gene>
<reference evidence="6 7" key="1">
    <citation type="submission" date="2024-08" db="EMBL/GenBank/DDBJ databases">
        <title>Gnathostoma spinigerum genome.</title>
        <authorList>
            <person name="Gonzalez-Bertolin B."/>
            <person name="Monzon S."/>
            <person name="Zaballos A."/>
            <person name="Jimenez P."/>
            <person name="Dekumyoy P."/>
            <person name="Varona S."/>
            <person name="Cuesta I."/>
            <person name="Sumanam S."/>
            <person name="Adisakwattana P."/>
            <person name="Gasser R.B."/>
            <person name="Hernandez-Gonzalez A."/>
            <person name="Young N.D."/>
            <person name="Perteguer M.J."/>
        </authorList>
    </citation>
    <scope>NUCLEOTIDE SEQUENCE [LARGE SCALE GENOMIC DNA]</scope>
    <source>
        <strain evidence="6">AL3</strain>
        <tissue evidence="6">Liver</tissue>
    </source>
</reference>
<comment type="similarity">
    <text evidence="2">Belongs to the UTP14 family.</text>
</comment>
<keyword evidence="4" id="KW-0539">Nucleus</keyword>
<feature type="region of interest" description="Disordered" evidence="5">
    <location>
        <begin position="1"/>
        <end position="63"/>
    </location>
</feature>
<protein>
    <submittedName>
        <fullName evidence="6">Uncharacterized protein</fullName>
    </submittedName>
</protein>
<evidence type="ECO:0000256" key="5">
    <source>
        <dbReference type="SAM" id="MobiDB-lite"/>
    </source>
</evidence>
<name>A0ABD6EYU9_9BILA</name>
<dbReference type="PANTHER" id="PTHR14150">
    <property type="entry name" value="U3 SMALL NUCLEOLAR RNA-ASSOCIATED PROTEIN 14"/>
    <property type="match status" value="1"/>
</dbReference>
<sequence length="364" mass="41086">MQRKINRAEKESTRKVVGDEVSENNSSSHVKSRASEERDGSVSGEKDVSADSPSVSKDPVDVDKMFENLESRLIEQTAEEIRSLEQEESSCLPVRGRSSKRMPKLMTDISRKMHRGIEESSPKMRRFVSFETDPLSSSLSSKCNDRTSTSDSKSTNPSSILKNKKGDPKESDRKESSIDISMDPKHYLYAETSSIMRMSADLLVDEDEAVTDRTTLLAEAFKDDDVIADFEEQKTAQEEAERPKDLDLTLEGWGSWAGPGIVRRKKDRFVVKAKAKKRKDDNKRGLIISEAIDNSIEKLQPRSVPFPYTTVEDYEAVVRQPIGKDWNPQMVHQNLIQPSVTTQAGKVIRPISRCVIPKQKLHNL</sequence>
<dbReference type="GO" id="GO:0005730">
    <property type="term" value="C:nucleolus"/>
    <property type="evidence" value="ECO:0007669"/>
    <property type="project" value="UniProtKB-SubCell"/>
</dbReference>
<proteinExistence type="inferred from homology"/>
<evidence type="ECO:0000313" key="6">
    <source>
        <dbReference type="EMBL" id="MFH4984267.1"/>
    </source>
</evidence>
<evidence type="ECO:0000256" key="3">
    <source>
        <dbReference type="ARBA" id="ARBA00022553"/>
    </source>
</evidence>
<feature type="compositionally biased region" description="Low complexity" evidence="5">
    <location>
        <begin position="147"/>
        <end position="159"/>
    </location>
</feature>
<comment type="caution">
    <text evidence="6">The sequence shown here is derived from an EMBL/GenBank/DDBJ whole genome shotgun (WGS) entry which is preliminary data.</text>
</comment>
<dbReference type="PANTHER" id="PTHR14150:SF12">
    <property type="entry name" value="U3 SMALL NUCLEOLAR RNA-ASSOCIATED PROTEIN 14 HOMOLOG A"/>
    <property type="match status" value="1"/>
</dbReference>
<comment type="subcellular location">
    <subcellularLocation>
        <location evidence="1">Nucleus</location>
        <location evidence="1">Nucleolus</location>
    </subcellularLocation>
</comment>
<feature type="compositionally biased region" description="Basic and acidic residues" evidence="5">
    <location>
        <begin position="109"/>
        <end position="122"/>
    </location>
</feature>
<accession>A0ABD6EYU9</accession>
<dbReference type="InterPro" id="IPR006709">
    <property type="entry name" value="SSU_processome_Utp14"/>
</dbReference>
<evidence type="ECO:0000256" key="4">
    <source>
        <dbReference type="ARBA" id="ARBA00023242"/>
    </source>
</evidence>
<evidence type="ECO:0000256" key="1">
    <source>
        <dbReference type="ARBA" id="ARBA00004604"/>
    </source>
</evidence>
<dbReference type="Pfam" id="PF04615">
    <property type="entry name" value="Utp14"/>
    <property type="match status" value="1"/>
</dbReference>
<dbReference type="AlphaFoldDB" id="A0ABD6EYU9"/>
<feature type="compositionally biased region" description="Basic and acidic residues" evidence="5">
    <location>
        <begin position="164"/>
        <end position="183"/>
    </location>
</feature>
<feature type="region of interest" description="Disordered" evidence="5">
    <location>
        <begin position="80"/>
        <end position="183"/>
    </location>
</feature>
<keyword evidence="7" id="KW-1185">Reference proteome</keyword>
<evidence type="ECO:0000256" key="2">
    <source>
        <dbReference type="ARBA" id="ARBA00007774"/>
    </source>
</evidence>
<dbReference type="Proteomes" id="UP001608902">
    <property type="component" value="Unassembled WGS sequence"/>
</dbReference>
<organism evidence="6 7">
    <name type="scientific">Gnathostoma spinigerum</name>
    <dbReference type="NCBI Taxonomy" id="75299"/>
    <lineage>
        <taxon>Eukaryota</taxon>
        <taxon>Metazoa</taxon>
        <taxon>Ecdysozoa</taxon>
        <taxon>Nematoda</taxon>
        <taxon>Chromadorea</taxon>
        <taxon>Rhabditida</taxon>
        <taxon>Spirurina</taxon>
        <taxon>Gnathostomatomorpha</taxon>
        <taxon>Gnathostomatoidea</taxon>
        <taxon>Gnathostomatidae</taxon>
        <taxon>Gnathostoma</taxon>
    </lineage>
</organism>
<feature type="compositionally biased region" description="Basic and acidic residues" evidence="5">
    <location>
        <begin position="1"/>
        <end position="18"/>
    </location>
</feature>
<feature type="compositionally biased region" description="Basic and acidic residues" evidence="5">
    <location>
        <begin position="33"/>
        <end position="49"/>
    </location>
</feature>
<dbReference type="EMBL" id="JBGFUD010016232">
    <property type="protein sequence ID" value="MFH4984267.1"/>
    <property type="molecule type" value="Genomic_DNA"/>
</dbReference>
<evidence type="ECO:0000313" key="7">
    <source>
        <dbReference type="Proteomes" id="UP001608902"/>
    </source>
</evidence>